<comment type="caution">
    <text evidence="2">The sequence shown here is derived from an EMBL/GenBank/DDBJ whole genome shotgun (WGS) entry which is preliminary data.</text>
</comment>
<dbReference type="AlphaFoldDB" id="A0A2I0I8Z0"/>
<proteinExistence type="predicted"/>
<sequence length="144" mass="15946">MSRPWRGAGDTSIEGHLNASSETKRRRMSAAAISEVLTNTTSNSKLSGEVEVSLQPGREPTFSLHRAKGELWWRKASLKVLSEIAPRLETETDEDRLEESTVVTSATMVSLPPPYASLKCPRNRKSREKRQKGEEPPRSKGADG</sequence>
<feature type="region of interest" description="Disordered" evidence="1">
    <location>
        <begin position="90"/>
        <end position="144"/>
    </location>
</feature>
<feature type="compositionally biased region" description="Basic residues" evidence="1">
    <location>
        <begin position="121"/>
        <end position="130"/>
    </location>
</feature>
<keyword evidence="3" id="KW-1185">Reference proteome</keyword>
<evidence type="ECO:0000313" key="2">
    <source>
        <dbReference type="EMBL" id="PKI40474.1"/>
    </source>
</evidence>
<organism evidence="2 3">
    <name type="scientific">Punica granatum</name>
    <name type="common">Pomegranate</name>
    <dbReference type="NCBI Taxonomy" id="22663"/>
    <lineage>
        <taxon>Eukaryota</taxon>
        <taxon>Viridiplantae</taxon>
        <taxon>Streptophyta</taxon>
        <taxon>Embryophyta</taxon>
        <taxon>Tracheophyta</taxon>
        <taxon>Spermatophyta</taxon>
        <taxon>Magnoliopsida</taxon>
        <taxon>eudicotyledons</taxon>
        <taxon>Gunneridae</taxon>
        <taxon>Pentapetalae</taxon>
        <taxon>rosids</taxon>
        <taxon>malvids</taxon>
        <taxon>Myrtales</taxon>
        <taxon>Lythraceae</taxon>
        <taxon>Punica</taxon>
    </lineage>
</organism>
<protein>
    <submittedName>
        <fullName evidence="2">Uncharacterized protein</fullName>
    </submittedName>
</protein>
<feature type="compositionally biased region" description="Basic and acidic residues" evidence="1">
    <location>
        <begin position="131"/>
        <end position="144"/>
    </location>
</feature>
<evidence type="ECO:0000313" key="3">
    <source>
        <dbReference type="Proteomes" id="UP000233551"/>
    </source>
</evidence>
<reference evidence="2 3" key="1">
    <citation type="submission" date="2017-11" db="EMBL/GenBank/DDBJ databases">
        <title>De-novo sequencing of pomegranate (Punica granatum L.) genome.</title>
        <authorList>
            <person name="Akparov Z."/>
            <person name="Amiraslanov A."/>
            <person name="Hajiyeva S."/>
            <person name="Abbasov M."/>
            <person name="Kaur K."/>
            <person name="Hamwieh A."/>
            <person name="Solovyev V."/>
            <person name="Salamov A."/>
            <person name="Braich B."/>
            <person name="Kosarev P."/>
            <person name="Mahmoud A."/>
            <person name="Hajiyev E."/>
            <person name="Babayeva S."/>
            <person name="Izzatullayeva V."/>
            <person name="Mammadov A."/>
            <person name="Mammadov A."/>
            <person name="Sharifova S."/>
            <person name="Ojaghi J."/>
            <person name="Eynullazada K."/>
            <person name="Bayramov B."/>
            <person name="Abdulazimova A."/>
            <person name="Shahmuradov I."/>
        </authorList>
    </citation>
    <scope>NUCLEOTIDE SEQUENCE [LARGE SCALE GENOMIC DNA]</scope>
    <source>
        <strain evidence="3">cv. AG2017</strain>
        <tissue evidence="2">Leaf</tissue>
    </source>
</reference>
<dbReference type="EMBL" id="PGOL01003542">
    <property type="protein sequence ID" value="PKI40474.1"/>
    <property type="molecule type" value="Genomic_DNA"/>
</dbReference>
<name>A0A2I0I8Z0_PUNGR</name>
<accession>A0A2I0I8Z0</accession>
<gene>
    <name evidence="2" type="ORF">CRG98_039110</name>
</gene>
<feature type="compositionally biased region" description="Polar residues" evidence="1">
    <location>
        <begin position="36"/>
        <end position="46"/>
    </location>
</feature>
<dbReference type="Proteomes" id="UP000233551">
    <property type="component" value="Unassembled WGS sequence"/>
</dbReference>
<feature type="region of interest" description="Disordered" evidence="1">
    <location>
        <begin position="1"/>
        <end position="54"/>
    </location>
</feature>
<evidence type="ECO:0000256" key="1">
    <source>
        <dbReference type="SAM" id="MobiDB-lite"/>
    </source>
</evidence>